<evidence type="ECO:0000313" key="2">
    <source>
        <dbReference type="Proteomes" id="UP001054945"/>
    </source>
</evidence>
<dbReference type="AlphaFoldDB" id="A0AAV4XXU8"/>
<name>A0AAV4XXU8_CAEEX</name>
<accession>A0AAV4XXU8</accession>
<sequence>MFVSDCYFSTKTVTSWGRRFKSAVLGSDEAAGFSMQHLQMTSAASNFLNSCSSCSRLCQGSGQACHQFS</sequence>
<dbReference type="EMBL" id="BPLR01018370">
    <property type="protein sequence ID" value="GIY99020.1"/>
    <property type="molecule type" value="Genomic_DNA"/>
</dbReference>
<comment type="caution">
    <text evidence="1">The sequence shown here is derived from an EMBL/GenBank/DDBJ whole genome shotgun (WGS) entry which is preliminary data.</text>
</comment>
<organism evidence="1 2">
    <name type="scientific">Caerostris extrusa</name>
    <name type="common">Bark spider</name>
    <name type="synonym">Caerostris bankana</name>
    <dbReference type="NCBI Taxonomy" id="172846"/>
    <lineage>
        <taxon>Eukaryota</taxon>
        <taxon>Metazoa</taxon>
        <taxon>Ecdysozoa</taxon>
        <taxon>Arthropoda</taxon>
        <taxon>Chelicerata</taxon>
        <taxon>Arachnida</taxon>
        <taxon>Araneae</taxon>
        <taxon>Araneomorphae</taxon>
        <taxon>Entelegynae</taxon>
        <taxon>Araneoidea</taxon>
        <taxon>Araneidae</taxon>
        <taxon>Caerostris</taxon>
    </lineage>
</organism>
<reference evidence="1 2" key="1">
    <citation type="submission" date="2021-06" db="EMBL/GenBank/DDBJ databases">
        <title>Caerostris extrusa draft genome.</title>
        <authorList>
            <person name="Kono N."/>
            <person name="Arakawa K."/>
        </authorList>
    </citation>
    <scope>NUCLEOTIDE SEQUENCE [LARGE SCALE GENOMIC DNA]</scope>
</reference>
<keyword evidence="2" id="KW-1185">Reference proteome</keyword>
<dbReference type="Proteomes" id="UP001054945">
    <property type="component" value="Unassembled WGS sequence"/>
</dbReference>
<protein>
    <submittedName>
        <fullName evidence="1">Uncharacterized protein</fullName>
    </submittedName>
</protein>
<proteinExistence type="predicted"/>
<evidence type="ECO:0000313" key="1">
    <source>
        <dbReference type="EMBL" id="GIY99020.1"/>
    </source>
</evidence>
<gene>
    <name evidence="1" type="ORF">CEXT_49151</name>
</gene>